<protein>
    <submittedName>
        <fullName evidence="3">Uncharacterized protein</fullName>
    </submittedName>
</protein>
<dbReference type="EMBL" id="HBGN01024753">
    <property type="protein sequence ID" value="CAD9339552.1"/>
    <property type="molecule type" value="Transcribed_RNA"/>
</dbReference>
<feature type="compositionally biased region" description="Acidic residues" evidence="2">
    <location>
        <begin position="37"/>
        <end position="47"/>
    </location>
</feature>
<evidence type="ECO:0000256" key="2">
    <source>
        <dbReference type="SAM" id="MobiDB-lite"/>
    </source>
</evidence>
<feature type="region of interest" description="Disordered" evidence="2">
    <location>
        <begin position="1"/>
        <end position="78"/>
    </location>
</feature>
<name>A0A6S9AK07_9STRA</name>
<dbReference type="AlphaFoldDB" id="A0A6S9AK07"/>
<dbReference type="PANTHER" id="PTHR31245">
    <property type="entry name" value="UBIQUITIN SYSTEM COMPONENT CUE PROTEIN"/>
    <property type="match status" value="1"/>
</dbReference>
<dbReference type="PANTHER" id="PTHR31245:SF20">
    <property type="entry name" value="F18B13.13 PROTEIN"/>
    <property type="match status" value="1"/>
</dbReference>
<reference evidence="3" key="1">
    <citation type="submission" date="2021-01" db="EMBL/GenBank/DDBJ databases">
        <authorList>
            <person name="Corre E."/>
            <person name="Pelletier E."/>
            <person name="Niang G."/>
            <person name="Scheremetjew M."/>
            <person name="Finn R."/>
            <person name="Kale V."/>
            <person name="Holt S."/>
            <person name="Cochrane G."/>
            <person name="Meng A."/>
            <person name="Brown T."/>
            <person name="Cohen L."/>
        </authorList>
    </citation>
    <scope>NUCLEOTIDE SEQUENCE</scope>
    <source>
        <strain evidence="4">GSO104</strain>
        <strain evidence="3">Pop2</strain>
    </source>
</reference>
<feature type="coiled-coil region" evidence="1">
    <location>
        <begin position="131"/>
        <end position="172"/>
    </location>
</feature>
<proteinExistence type="predicted"/>
<evidence type="ECO:0000313" key="4">
    <source>
        <dbReference type="EMBL" id="CAE4644025.1"/>
    </source>
</evidence>
<evidence type="ECO:0000256" key="1">
    <source>
        <dbReference type="SAM" id="Coils"/>
    </source>
</evidence>
<accession>A0A6S9AK07</accession>
<sequence>MEVASPLPFTHGQGGTKRRFACSPLVDPPAGLAPVDSTDDFSMDEDPGYGRQPMKRRKFLSSENADMTTSSSAFGTSNNTAFPSFVASPFAHSSSGSTSKSFGVIGTSLKRCRTESQDVSGFHQQHIQQQQQQHQQEIVDLKRVIDDQSNEIERLKSQKNVVESSLSELKTTHEKTVNENRILKRAVTIQQERQHQAATELDAARRYKEEADERTRRLEQMILTLRYHLQAQNPTTGNDFMGFSPRPPDVF</sequence>
<evidence type="ECO:0000313" key="3">
    <source>
        <dbReference type="EMBL" id="CAD9339552.1"/>
    </source>
</evidence>
<feature type="compositionally biased region" description="Polar residues" evidence="2">
    <location>
        <begin position="61"/>
        <end position="78"/>
    </location>
</feature>
<dbReference type="EMBL" id="HBNS01044314">
    <property type="protein sequence ID" value="CAE4644025.1"/>
    <property type="molecule type" value="Transcribed_RNA"/>
</dbReference>
<organism evidence="3">
    <name type="scientific">Ditylum brightwellii</name>
    <dbReference type="NCBI Taxonomy" id="49249"/>
    <lineage>
        <taxon>Eukaryota</taxon>
        <taxon>Sar</taxon>
        <taxon>Stramenopiles</taxon>
        <taxon>Ochrophyta</taxon>
        <taxon>Bacillariophyta</taxon>
        <taxon>Mediophyceae</taxon>
        <taxon>Lithodesmiophycidae</taxon>
        <taxon>Lithodesmiales</taxon>
        <taxon>Lithodesmiaceae</taxon>
        <taxon>Ditylum</taxon>
    </lineage>
</organism>
<keyword evidence="1" id="KW-0175">Coiled coil</keyword>
<gene>
    <name evidence="4" type="ORF">DBRI00130_LOCUS34345</name>
    <name evidence="3" type="ORF">DBRI1063_LOCUS15841</name>
</gene>